<dbReference type="PROSITE" id="PS01359">
    <property type="entry name" value="ZF_PHD_1"/>
    <property type="match status" value="2"/>
</dbReference>
<feature type="region of interest" description="Disordered" evidence="7">
    <location>
        <begin position="88"/>
        <end position="108"/>
    </location>
</feature>
<dbReference type="InterPro" id="IPR000182">
    <property type="entry name" value="GNAT_dom"/>
</dbReference>
<dbReference type="PROSITE" id="PS50016">
    <property type="entry name" value="ZF_PHD_2"/>
    <property type="match status" value="1"/>
</dbReference>
<feature type="region of interest" description="Disordered" evidence="7">
    <location>
        <begin position="1"/>
        <end position="54"/>
    </location>
</feature>
<comment type="caution">
    <text evidence="10">The sequence shown here is derived from an EMBL/GenBank/DDBJ whole genome shotgun (WGS) entry which is preliminary data.</text>
</comment>
<organism evidence="10 11">
    <name type="scientific">Arabis nemorensis</name>
    <dbReference type="NCBI Taxonomy" id="586526"/>
    <lineage>
        <taxon>Eukaryota</taxon>
        <taxon>Viridiplantae</taxon>
        <taxon>Streptophyta</taxon>
        <taxon>Embryophyta</taxon>
        <taxon>Tracheophyta</taxon>
        <taxon>Spermatophyta</taxon>
        <taxon>Magnoliopsida</taxon>
        <taxon>eudicotyledons</taxon>
        <taxon>Gunneridae</taxon>
        <taxon>Pentapetalae</taxon>
        <taxon>rosids</taxon>
        <taxon>malvids</taxon>
        <taxon>Brassicales</taxon>
        <taxon>Brassicaceae</taxon>
        <taxon>Arabideae</taxon>
        <taxon>Arabis</taxon>
    </lineage>
</organism>
<dbReference type="InterPro" id="IPR056511">
    <property type="entry name" value="IDM1_C"/>
</dbReference>
<evidence type="ECO:0000256" key="3">
    <source>
        <dbReference type="ARBA" id="ARBA00022771"/>
    </source>
</evidence>
<dbReference type="Pfam" id="PF00628">
    <property type="entry name" value="PHD"/>
    <property type="match status" value="1"/>
</dbReference>
<dbReference type="SUPFAM" id="SSF57903">
    <property type="entry name" value="FYVE/PHD zinc finger"/>
    <property type="match status" value="2"/>
</dbReference>
<name>A0A565BLM0_9BRAS</name>
<dbReference type="Gene3D" id="3.40.630.30">
    <property type="match status" value="1"/>
</dbReference>
<dbReference type="GO" id="GO:0005634">
    <property type="term" value="C:nucleus"/>
    <property type="evidence" value="ECO:0007669"/>
    <property type="project" value="UniProtKB-SubCell"/>
</dbReference>
<proteinExistence type="predicted"/>
<dbReference type="InterPro" id="IPR013083">
    <property type="entry name" value="Znf_RING/FYVE/PHD"/>
</dbReference>
<dbReference type="GO" id="GO:0008270">
    <property type="term" value="F:zinc ion binding"/>
    <property type="evidence" value="ECO:0007669"/>
    <property type="project" value="UniProtKB-KW"/>
</dbReference>
<feature type="domain" description="PHD-type" evidence="8">
    <location>
        <begin position="481"/>
        <end position="526"/>
    </location>
</feature>
<reference evidence="10" key="1">
    <citation type="submission" date="2019-07" db="EMBL/GenBank/DDBJ databases">
        <authorList>
            <person name="Dittberner H."/>
        </authorList>
    </citation>
    <scope>NUCLEOTIDE SEQUENCE [LARGE SCALE GENOMIC DNA]</scope>
</reference>
<dbReference type="GO" id="GO:0045944">
    <property type="term" value="P:positive regulation of transcription by RNA polymerase II"/>
    <property type="evidence" value="ECO:0007669"/>
    <property type="project" value="TreeGrafter"/>
</dbReference>
<dbReference type="GO" id="GO:0016747">
    <property type="term" value="F:acyltransferase activity, transferring groups other than amino-acyl groups"/>
    <property type="evidence" value="ECO:0007669"/>
    <property type="project" value="InterPro"/>
</dbReference>
<dbReference type="FunFam" id="3.30.40.10:FF:000669">
    <property type="entry name" value="Acyl-CoA N-acyltransferase with RING/FYVE/PHD-type zinc finger domain-containing protein"/>
    <property type="match status" value="1"/>
</dbReference>
<comment type="subcellular location">
    <subcellularLocation>
        <location evidence="1">Nucleus</location>
    </subcellularLocation>
</comment>
<dbReference type="InterPro" id="IPR001965">
    <property type="entry name" value="Znf_PHD"/>
</dbReference>
<keyword evidence="11" id="KW-1185">Reference proteome</keyword>
<keyword evidence="5" id="KW-0539">Nucleus</keyword>
<dbReference type="InterPro" id="IPR032308">
    <property type="entry name" value="TDBD"/>
</dbReference>
<dbReference type="PROSITE" id="PS51186">
    <property type="entry name" value="GNAT"/>
    <property type="match status" value="1"/>
</dbReference>
<dbReference type="PANTHER" id="PTHR47025:SF7">
    <property type="entry name" value="ACYL-COA N-ACYLTRANSFERASE WITH RING_FYVE_PHD-TYPE ZINC FINGER DOMAIN-CONTAINING PROTEIN"/>
    <property type="match status" value="1"/>
</dbReference>
<keyword evidence="3 6" id="KW-0863">Zinc-finger</keyword>
<dbReference type="CDD" id="cd04301">
    <property type="entry name" value="NAT_SF"/>
    <property type="match status" value="1"/>
</dbReference>
<feature type="compositionally biased region" description="Basic and acidic residues" evidence="7">
    <location>
        <begin position="18"/>
        <end position="42"/>
    </location>
</feature>
<dbReference type="GO" id="GO:0042393">
    <property type="term" value="F:histone binding"/>
    <property type="evidence" value="ECO:0007669"/>
    <property type="project" value="TreeGrafter"/>
</dbReference>
<sequence length="840" mass="92408">MGEETVCLEENPPSTMVELKRERDYTGEGDHFPSKKQAKESSNDDIISEISNPVASPVESTSLFRDVSSHPVKSGSGDPVECGEVDFGSEETISSGNDASVAATGSPPTEHLSDVLASRFVLEIPKHLSSTGITRITFKLSKRKNDFDDLPVVKDEALEEDVASGWDVKVPKKIVVSSSCYPSNVKKLLATGILDGARVKYISTPSMRELQGIIHSGGYLCGCMTCNFSKVLSAYEFEQHAGANTRHPNNHIFLENGRAVYNIVQELKTAPRDVLEEVIRNVTGSALSEEGLKAWKACFQQNDSMSDRNHILDHSHDSYLGLGPGQSLDECQSLTPCSLENDYFREKTYANDTLYEPKRIAKKITSRVSGTGCHKKASEGSNRKRDNDLHRLLFLPNGLPDGTELAYYVKTQKLLEGYKQGSGIVCSCCSREISPSQFEAHAGMAGRRQPYHHIYISSGLSLHDIAMSLANGHVITTGDSDDMCSICGDGGGLLFCAGCPQAFHTACLKFQSMPEGTWYCSSCNDGPISSKKPTATNPSGSSKPIVIRLTRVVKAPESEIGGCVFCRSHDFSIGKFDDRTVILCDQCEKEYHVGCLRENGLCDLKEIPQDKWFCCSDCSRIHTALQSSVSCGPQTIPTPLLDLICRKDREKGIFTENGDTVQWRILSGKSRYPEHLPLLSRAAVIFRECFDPIVAKSGRDLIPVMVYGRNISGQEFGGMYCLVLIVNSLVVSAALLRIFGQQVAEIPMVATSREYQGRGYFQGLFACVENLLSSLNVENLVLPAAEEAESIWTKKFGFTKMTEQQLHKYQREVQLTIFKGTSMLEKKVPKTSLSESVTLI</sequence>
<dbReference type="FunFam" id="3.40.630.30:FF:000073">
    <property type="entry name" value="PHD finger family protein"/>
    <property type="match status" value="1"/>
</dbReference>
<dbReference type="FunFam" id="3.30.40.10:FF:000413">
    <property type="entry name" value="PHD zinc finger protein"/>
    <property type="match status" value="1"/>
</dbReference>
<dbReference type="InterPro" id="IPR011011">
    <property type="entry name" value="Znf_FYVE_PHD"/>
</dbReference>
<evidence type="ECO:0000256" key="6">
    <source>
        <dbReference type="PROSITE-ProRule" id="PRU00146"/>
    </source>
</evidence>
<dbReference type="Pfam" id="PF16135">
    <property type="entry name" value="TDBD"/>
    <property type="match status" value="2"/>
</dbReference>
<evidence type="ECO:0000256" key="2">
    <source>
        <dbReference type="ARBA" id="ARBA00022723"/>
    </source>
</evidence>
<keyword evidence="2" id="KW-0479">Metal-binding</keyword>
<evidence type="ECO:0008006" key="12">
    <source>
        <dbReference type="Google" id="ProtNLM"/>
    </source>
</evidence>
<dbReference type="EMBL" id="CABITT030000004">
    <property type="protein sequence ID" value="VVB02517.1"/>
    <property type="molecule type" value="Genomic_DNA"/>
</dbReference>
<evidence type="ECO:0000256" key="7">
    <source>
        <dbReference type="SAM" id="MobiDB-lite"/>
    </source>
</evidence>
<keyword evidence="4" id="KW-0862">Zinc</keyword>
<feature type="domain" description="N-acetyltransferase" evidence="9">
    <location>
        <begin position="670"/>
        <end position="831"/>
    </location>
</feature>
<dbReference type="SMART" id="SM00249">
    <property type="entry name" value="PHD"/>
    <property type="match status" value="2"/>
</dbReference>
<gene>
    <name evidence="10" type="ORF">ANE_LOCUS12961</name>
</gene>
<evidence type="ECO:0000256" key="1">
    <source>
        <dbReference type="ARBA" id="ARBA00004123"/>
    </source>
</evidence>
<evidence type="ECO:0000313" key="10">
    <source>
        <dbReference type="EMBL" id="VVB02517.1"/>
    </source>
</evidence>
<dbReference type="InterPro" id="IPR019787">
    <property type="entry name" value="Znf_PHD-finger"/>
</dbReference>
<evidence type="ECO:0000259" key="9">
    <source>
        <dbReference type="PROSITE" id="PS51186"/>
    </source>
</evidence>
<dbReference type="PANTHER" id="PTHR47025">
    <property type="entry name" value="AUTOIMMUNE REGULATOR"/>
    <property type="match status" value="1"/>
</dbReference>
<evidence type="ECO:0000313" key="11">
    <source>
        <dbReference type="Proteomes" id="UP000489600"/>
    </source>
</evidence>
<dbReference type="OrthoDB" id="1903104at2759"/>
<evidence type="ECO:0000256" key="5">
    <source>
        <dbReference type="ARBA" id="ARBA00023242"/>
    </source>
</evidence>
<dbReference type="GO" id="GO:0000977">
    <property type="term" value="F:RNA polymerase II transcription regulatory region sequence-specific DNA binding"/>
    <property type="evidence" value="ECO:0007669"/>
    <property type="project" value="TreeGrafter"/>
</dbReference>
<protein>
    <recommendedName>
        <fullName evidence="12">PHD-type domain-containing protein</fullName>
    </recommendedName>
</protein>
<dbReference type="SUPFAM" id="SSF55729">
    <property type="entry name" value="Acyl-CoA N-acyltransferases (Nat)"/>
    <property type="match status" value="1"/>
</dbReference>
<evidence type="ECO:0000256" key="4">
    <source>
        <dbReference type="ARBA" id="ARBA00022833"/>
    </source>
</evidence>
<accession>A0A565BLM0</accession>
<dbReference type="GO" id="GO:0003682">
    <property type="term" value="F:chromatin binding"/>
    <property type="evidence" value="ECO:0007669"/>
    <property type="project" value="TreeGrafter"/>
</dbReference>
<dbReference type="CDD" id="cd15539">
    <property type="entry name" value="PHD1_AIRE"/>
    <property type="match status" value="1"/>
</dbReference>
<dbReference type="Pfam" id="PF23209">
    <property type="entry name" value="IDM1_C"/>
    <property type="match status" value="1"/>
</dbReference>
<dbReference type="AlphaFoldDB" id="A0A565BLM0"/>
<dbReference type="Proteomes" id="UP000489600">
    <property type="component" value="Unassembled WGS sequence"/>
</dbReference>
<dbReference type="Gene3D" id="3.30.40.10">
    <property type="entry name" value="Zinc/RING finger domain, C3HC4 (zinc finger)"/>
    <property type="match status" value="2"/>
</dbReference>
<dbReference type="InterPro" id="IPR016181">
    <property type="entry name" value="Acyl_CoA_acyltransferase"/>
</dbReference>
<dbReference type="InterPro" id="IPR019786">
    <property type="entry name" value="Zinc_finger_PHD-type_CS"/>
</dbReference>
<evidence type="ECO:0000259" key="8">
    <source>
        <dbReference type="PROSITE" id="PS50016"/>
    </source>
</evidence>